<organism evidence="3 4">
    <name type="scientific">Rhizoctonia solani</name>
    <dbReference type="NCBI Taxonomy" id="456999"/>
    <lineage>
        <taxon>Eukaryota</taxon>
        <taxon>Fungi</taxon>
        <taxon>Dikarya</taxon>
        <taxon>Basidiomycota</taxon>
        <taxon>Agaricomycotina</taxon>
        <taxon>Agaricomycetes</taxon>
        <taxon>Cantharellales</taxon>
        <taxon>Ceratobasidiaceae</taxon>
        <taxon>Rhizoctonia</taxon>
    </lineage>
</organism>
<feature type="region of interest" description="Disordered" evidence="1">
    <location>
        <begin position="149"/>
        <end position="177"/>
    </location>
</feature>
<dbReference type="SUPFAM" id="SSF50370">
    <property type="entry name" value="Ricin B-like lectins"/>
    <property type="match status" value="1"/>
</dbReference>
<evidence type="ECO:0000256" key="1">
    <source>
        <dbReference type="SAM" id="MobiDB-lite"/>
    </source>
</evidence>
<dbReference type="EMBL" id="CAJNJQ010003531">
    <property type="protein sequence ID" value="CAE7200567.1"/>
    <property type="molecule type" value="Genomic_DNA"/>
</dbReference>
<accession>A0A8H3E7Z1</accession>
<name>A0A8H3E7Z1_9AGAM</name>
<evidence type="ECO:0000313" key="2">
    <source>
        <dbReference type="EMBL" id="CAE6490440.1"/>
    </source>
</evidence>
<dbReference type="AlphaFoldDB" id="A0A8H3E7Z1"/>
<dbReference type="InterPro" id="IPR035992">
    <property type="entry name" value="Ricin_B-like_lectins"/>
</dbReference>
<comment type="caution">
    <text evidence="3">The sequence shown here is derived from an EMBL/GenBank/DDBJ whole genome shotgun (WGS) entry which is preliminary data.</text>
</comment>
<dbReference type="Proteomes" id="UP000663827">
    <property type="component" value="Unassembled WGS sequence"/>
</dbReference>
<protein>
    <submittedName>
        <fullName evidence="3">Uncharacterized protein</fullName>
    </submittedName>
</protein>
<reference evidence="3" key="1">
    <citation type="submission" date="2021-01" db="EMBL/GenBank/DDBJ databases">
        <authorList>
            <person name="Kaushik A."/>
        </authorList>
    </citation>
    <scope>NUCLEOTIDE SEQUENCE</scope>
    <source>
        <strain evidence="3">AG5</strain>
        <strain evidence="2">Type strain: AG8-Rh-89/</strain>
    </source>
</reference>
<evidence type="ECO:0000313" key="4">
    <source>
        <dbReference type="Proteomes" id="UP000663827"/>
    </source>
</evidence>
<dbReference type="Gene3D" id="2.80.10.50">
    <property type="match status" value="1"/>
</dbReference>
<gene>
    <name evidence="3" type="ORF">RDB_LOCUS138300</name>
    <name evidence="2" type="ORF">RDB_LOCUS83799</name>
</gene>
<sequence length="237" mass="26637">MDMSLAPGTYIIHDTDSDTDRVLQYYKNSLYSDIIGTWINNQGVAQKWHVKCYPGSSTYAIQNVGFKRYIAVDQGGKCVCGVEEEAAAILDLERSFQDFYLIKLTSKGTECYLEHSSANDDGYSLVKFAEKTSLQGCYWRFERVGDDTGDTLKPKAEDSTPAPEVRQSNNTLPSNPGSLYSDDAHFYTDMLFNMPRTPFARTQRIAVLDWARKLGAANVPTIESFEECERRLEAAGK</sequence>
<feature type="compositionally biased region" description="Basic and acidic residues" evidence="1">
    <location>
        <begin position="149"/>
        <end position="158"/>
    </location>
</feature>
<dbReference type="EMBL" id="CAJMWZ010004500">
    <property type="protein sequence ID" value="CAE6490440.1"/>
    <property type="molecule type" value="Genomic_DNA"/>
</dbReference>
<feature type="compositionally biased region" description="Polar residues" evidence="1">
    <location>
        <begin position="166"/>
        <end position="177"/>
    </location>
</feature>
<evidence type="ECO:0000313" key="3">
    <source>
        <dbReference type="EMBL" id="CAE7200567.1"/>
    </source>
</evidence>
<dbReference type="Proteomes" id="UP000663850">
    <property type="component" value="Unassembled WGS sequence"/>
</dbReference>
<proteinExistence type="predicted"/>